<dbReference type="InterPro" id="IPR008580">
    <property type="entry name" value="PPPDE_dom"/>
</dbReference>
<dbReference type="GO" id="GO:0016579">
    <property type="term" value="P:protein deubiquitination"/>
    <property type="evidence" value="ECO:0007669"/>
    <property type="project" value="TreeGrafter"/>
</dbReference>
<dbReference type="InterPro" id="IPR000008">
    <property type="entry name" value="C2_dom"/>
</dbReference>
<feature type="compositionally biased region" description="Polar residues" evidence="4">
    <location>
        <begin position="343"/>
        <end position="353"/>
    </location>
</feature>
<comment type="similarity">
    <text evidence="1">Belongs to the DeSI family.</text>
</comment>
<dbReference type="Gene3D" id="3.90.1720.30">
    <property type="entry name" value="PPPDE domains"/>
    <property type="match status" value="1"/>
</dbReference>
<dbReference type="Proteomes" id="UP001230188">
    <property type="component" value="Unassembled WGS sequence"/>
</dbReference>
<evidence type="ECO:0008006" key="9">
    <source>
        <dbReference type="Google" id="ProtNLM"/>
    </source>
</evidence>
<evidence type="ECO:0000256" key="1">
    <source>
        <dbReference type="ARBA" id="ARBA00008140"/>
    </source>
</evidence>
<dbReference type="SUPFAM" id="SSF49562">
    <property type="entry name" value="C2 domain (Calcium/lipid-binding domain, CaLB)"/>
    <property type="match status" value="1"/>
</dbReference>
<proteinExistence type="inferred from homology"/>
<dbReference type="InterPro" id="IPR035892">
    <property type="entry name" value="C2_domain_sf"/>
</dbReference>
<dbReference type="GO" id="GO:0006508">
    <property type="term" value="P:proteolysis"/>
    <property type="evidence" value="ECO:0007669"/>
    <property type="project" value="UniProtKB-KW"/>
</dbReference>
<dbReference type="PANTHER" id="PTHR12378:SF9">
    <property type="entry name" value="OS06G0107000 PROTEIN"/>
    <property type="match status" value="1"/>
</dbReference>
<feature type="domain" description="PPPDE" evidence="6">
    <location>
        <begin position="161"/>
        <end position="298"/>
    </location>
</feature>
<evidence type="ECO:0000313" key="8">
    <source>
        <dbReference type="Proteomes" id="UP001230188"/>
    </source>
</evidence>
<dbReference type="InterPro" id="IPR042266">
    <property type="entry name" value="PPPDE_sf"/>
</dbReference>
<dbReference type="AlphaFoldDB" id="A0AAD7XPT1"/>
<keyword evidence="3" id="KW-0378">Hydrolase</keyword>
<name>A0AAD7XPT1_9STRA</name>
<feature type="region of interest" description="Disordered" evidence="4">
    <location>
        <begin position="341"/>
        <end position="364"/>
    </location>
</feature>
<keyword evidence="8" id="KW-1185">Reference proteome</keyword>
<dbReference type="GO" id="GO:0101005">
    <property type="term" value="F:deubiquitinase activity"/>
    <property type="evidence" value="ECO:0007669"/>
    <property type="project" value="TreeGrafter"/>
</dbReference>
<sequence>MVRFRLGVLRGVGLAAMDFYGPLAKSDPYAIIMVDGEEIGRTATINGTRDPVWTDRFDIDAPSTSRIRVVLLDWDVTKDDDPMGEVSFVVGDIEKERLRGSPNFWLDVVPTDGSANDGKVELCAIFEGPPPKSFVRPSWMRVLRAGPNVRDIDDDLASARAPVFLHVYDVGHSLEVACLNRAAELAGAGIFHAAVQIYGKEYSFGGCDKATSGVFACNPAKCPLHTYRETVFLGNSSLSRQAVKAILADMVPNWMGNTYDILRKNCCSFSNEFAIELGVGALPAWTNRLANIGAAVCGAGGAGTTVNLCHATFKQNDDIELTSLLLEHVMAVRMQAAFRSRQARANNHQSPRSSRFHLANPGDV</sequence>
<dbReference type="PROSITE" id="PS50004">
    <property type="entry name" value="C2"/>
    <property type="match status" value="1"/>
</dbReference>
<comment type="caution">
    <text evidence="7">The sequence shown here is derived from an EMBL/GenBank/DDBJ whole genome shotgun (WGS) entry which is preliminary data.</text>
</comment>
<evidence type="ECO:0000256" key="3">
    <source>
        <dbReference type="ARBA" id="ARBA00022801"/>
    </source>
</evidence>
<organism evidence="7 8">
    <name type="scientific">Chrysophaeum taylorii</name>
    <dbReference type="NCBI Taxonomy" id="2483200"/>
    <lineage>
        <taxon>Eukaryota</taxon>
        <taxon>Sar</taxon>
        <taxon>Stramenopiles</taxon>
        <taxon>Ochrophyta</taxon>
        <taxon>Pelagophyceae</taxon>
        <taxon>Pelagomonadales</taxon>
        <taxon>Pelagomonadaceae</taxon>
        <taxon>Chrysophaeum</taxon>
    </lineage>
</organism>
<evidence type="ECO:0000259" key="6">
    <source>
        <dbReference type="PROSITE" id="PS51858"/>
    </source>
</evidence>
<dbReference type="SMART" id="SM01179">
    <property type="entry name" value="DUF862"/>
    <property type="match status" value="1"/>
</dbReference>
<reference evidence="7" key="1">
    <citation type="submission" date="2023-01" db="EMBL/GenBank/DDBJ databases">
        <title>Metagenome sequencing of chrysophaentin producing Chrysophaeum taylorii.</title>
        <authorList>
            <person name="Davison J."/>
            <person name="Bewley C."/>
        </authorList>
    </citation>
    <scope>NUCLEOTIDE SEQUENCE</scope>
    <source>
        <strain evidence="7">NIES-1699</strain>
    </source>
</reference>
<dbReference type="PROSITE" id="PS51858">
    <property type="entry name" value="PPPDE"/>
    <property type="match status" value="1"/>
</dbReference>
<dbReference type="Pfam" id="PF00168">
    <property type="entry name" value="C2"/>
    <property type="match status" value="1"/>
</dbReference>
<evidence type="ECO:0000259" key="5">
    <source>
        <dbReference type="PROSITE" id="PS50004"/>
    </source>
</evidence>
<dbReference type="SMART" id="SM00239">
    <property type="entry name" value="C2"/>
    <property type="match status" value="1"/>
</dbReference>
<evidence type="ECO:0000256" key="2">
    <source>
        <dbReference type="ARBA" id="ARBA00022670"/>
    </source>
</evidence>
<dbReference type="EMBL" id="JAQMWT010000340">
    <property type="protein sequence ID" value="KAJ8604092.1"/>
    <property type="molecule type" value="Genomic_DNA"/>
</dbReference>
<dbReference type="Pfam" id="PF05903">
    <property type="entry name" value="Peptidase_C97"/>
    <property type="match status" value="1"/>
</dbReference>
<accession>A0AAD7XPT1</accession>
<dbReference type="Gene3D" id="2.60.40.150">
    <property type="entry name" value="C2 domain"/>
    <property type="match status" value="1"/>
</dbReference>
<keyword evidence="2" id="KW-0645">Protease</keyword>
<evidence type="ECO:0000313" key="7">
    <source>
        <dbReference type="EMBL" id="KAJ8604092.1"/>
    </source>
</evidence>
<evidence type="ECO:0000256" key="4">
    <source>
        <dbReference type="SAM" id="MobiDB-lite"/>
    </source>
</evidence>
<gene>
    <name evidence="7" type="ORF">CTAYLR_001740</name>
</gene>
<feature type="domain" description="C2" evidence="5">
    <location>
        <begin position="1"/>
        <end position="106"/>
    </location>
</feature>
<protein>
    <recommendedName>
        <fullName evidence="9">C2 domain-containing protein</fullName>
    </recommendedName>
</protein>
<dbReference type="PANTHER" id="PTHR12378">
    <property type="entry name" value="DESUMOYLATING ISOPEPTIDASE"/>
    <property type="match status" value="1"/>
</dbReference>